<protein>
    <submittedName>
        <fullName evidence="2">Phage tail protein</fullName>
    </submittedName>
</protein>
<dbReference type="Proteomes" id="UP000297739">
    <property type="component" value="Unassembled WGS sequence"/>
</dbReference>
<sequence length="182" mass="18602">MDEYIGIVKLFAGNFAPQNWALCNGQLLAIAQNSALFSIVGTVYGGDGMNTFALPNLNGRVAVGTGQLAGGGNYDQGQTGGVESVTLTSNEMPKHNHQLVANTTLGNTTAPAGALLSVPAAAVASSGDEVTVTAYASTAATLAPMNPASLSLAGQSMPHENRPPYLALTYIICTQGLYPSRS</sequence>
<evidence type="ECO:0000259" key="1">
    <source>
        <dbReference type="Pfam" id="PF07484"/>
    </source>
</evidence>
<gene>
    <name evidence="2" type="ORF">E5J99_19940</name>
</gene>
<dbReference type="Pfam" id="PF07484">
    <property type="entry name" value="Collar"/>
    <property type="match status" value="1"/>
</dbReference>
<dbReference type="SUPFAM" id="SSF88874">
    <property type="entry name" value="Receptor-binding domain of short tail fibre protein gp12"/>
    <property type="match status" value="1"/>
</dbReference>
<keyword evidence="3" id="KW-1185">Reference proteome</keyword>
<evidence type="ECO:0000313" key="2">
    <source>
        <dbReference type="EMBL" id="TGE12813.1"/>
    </source>
</evidence>
<comment type="caution">
    <text evidence="2">The sequence shown here is derived from an EMBL/GenBank/DDBJ whole genome shotgun (WGS) entry which is preliminary data.</text>
</comment>
<dbReference type="Gene3D" id="3.90.1340.10">
    <property type="entry name" value="Phage tail collar domain"/>
    <property type="match status" value="1"/>
</dbReference>
<proteinExistence type="predicted"/>
<dbReference type="EMBL" id="SRLD01000062">
    <property type="protein sequence ID" value="TGE12813.1"/>
    <property type="molecule type" value="Genomic_DNA"/>
</dbReference>
<organism evidence="2 3">
    <name type="scientific">Hymenobacter elongatus</name>
    <dbReference type="NCBI Taxonomy" id="877208"/>
    <lineage>
        <taxon>Bacteria</taxon>
        <taxon>Pseudomonadati</taxon>
        <taxon>Bacteroidota</taxon>
        <taxon>Cytophagia</taxon>
        <taxon>Cytophagales</taxon>
        <taxon>Hymenobacteraceae</taxon>
        <taxon>Hymenobacter</taxon>
    </lineage>
</organism>
<dbReference type="RefSeq" id="WP_135499573.1">
    <property type="nucleotide sequence ID" value="NZ_SRLD01000062.1"/>
</dbReference>
<dbReference type="InterPro" id="IPR037053">
    <property type="entry name" value="Phage_tail_collar_dom_sf"/>
</dbReference>
<feature type="domain" description="Phage tail collar" evidence="1">
    <location>
        <begin position="6"/>
        <end position="61"/>
    </location>
</feature>
<dbReference type="OrthoDB" id="9810174at2"/>
<name>A0A4Z0PFP3_9BACT</name>
<accession>A0A4Z0PFP3</accession>
<dbReference type="AlphaFoldDB" id="A0A4Z0PFP3"/>
<dbReference type="InterPro" id="IPR011083">
    <property type="entry name" value="Phage_tail_collar_dom"/>
</dbReference>
<reference evidence="2 3" key="1">
    <citation type="submission" date="2019-04" db="EMBL/GenBank/DDBJ databases">
        <authorList>
            <person name="Feng G."/>
            <person name="Zhang J."/>
            <person name="Zhu H."/>
        </authorList>
    </citation>
    <scope>NUCLEOTIDE SEQUENCE [LARGE SCALE GENOMIC DNA]</scope>
    <source>
        <strain evidence="2 3">JCM 17223</strain>
    </source>
</reference>
<evidence type="ECO:0000313" key="3">
    <source>
        <dbReference type="Proteomes" id="UP000297739"/>
    </source>
</evidence>